<dbReference type="Proteomes" id="UP000244960">
    <property type="component" value="Chromosome I"/>
</dbReference>
<evidence type="ECO:0000313" key="2">
    <source>
        <dbReference type="EMBL" id="SPR03203.1"/>
    </source>
</evidence>
<dbReference type="EMBL" id="LS398547">
    <property type="protein sequence ID" value="SPR03203.1"/>
    <property type="molecule type" value="Genomic_DNA"/>
</dbReference>
<accession>A0A2U3QQF0</accession>
<sequence length="33" mass="3779">MITDTGYQGIQKIHNNPKLPKKKSKKNPLTKND</sequence>
<proteinExistence type="predicted"/>
<dbReference type="AlphaFoldDB" id="A0A2U3QQF0"/>
<feature type="region of interest" description="Disordered" evidence="1">
    <location>
        <begin position="1"/>
        <end position="33"/>
    </location>
</feature>
<gene>
    <name evidence="2" type="ORF">UT176_00205</name>
</gene>
<name>A0A2U3QQF0_ORITS</name>
<protein>
    <submittedName>
        <fullName evidence="2">IS5 family transposase ISOt6</fullName>
    </submittedName>
</protein>
<organism evidence="2 3">
    <name type="scientific">Orientia tsutsugamushi</name>
    <name type="common">Rickettsia tsutsugamushi</name>
    <dbReference type="NCBI Taxonomy" id="784"/>
    <lineage>
        <taxon>Bacteria</taxon>
        <taxon>Pseudomonadati</taxon>
        <taxon>Pseudomonadota</taxon>
        <taxon>Alphaproteobacteria</taxon>
        <taxon>Rickettsiales</taxon>
        <taxon>Rickettsiaceae</taxon>
        <taxon>Rickettsieae</taxon>
        <taxon>Orientia</taxon>
    </lineage>
</organism>
<evidence type="ECO:0000256" key="1">
    <source>
        <dbReference type="SAM" id="MobiDB-lite"/>
    </source>
</evidence>
<reference evidence="3" key="1">
    <citation type="submission" date="2018-03" db="EMBL/GenBank/DDBJ databases">
        <authorList>
            <person name="Batty M. E."/>
            <person name="Batty M E."/>
        </authorList>
    </citation>
    <scope>NUCLEOTIDE SEQUENCE [LARGE SCALE GENOMIC DNA]</scope>
</reference>
<evidence type="ECO:0000313" key="3">
    <source>
        <dbReference type="Proteomes" id="UP000244960"/>
    </source>
</evidence>
<feature type="compositionally biased region" description="Basic residues" evidence="1">
    <location>
        <begin position="19"/>
        <end position="33"/>
    </location>
</feature>